<dbReference type="PANTHER" id="PTHR10188:SF6">
    <property type="entry name" value="N(4)-(BETA-N-ACETYLGLUCOSAMINYL)-L-ASPARAGINASE"/>
    <property type="match status" value="1"/>
</dbReference>
<feature type="signal peptide" evidence="4">
    <location>
        <begin position="1"/>
        <end position="23"/>
    </location>
</feature>
<dbReference type="AlphaFoldDB" id="A0A7L5DID1"/>
<name>A0A7L5DID1_9BACT</name>
<evidence type="ECO:0000256" key="4">
    <source>
        <dbReference type="SAM" id="SignalP"/>
    </source>
</evidence>
<feature type="site" description="Cleavage; by autolysis" evidence="3">
    <location>
        <begin position="192"/>
        <end position="193"/>
    </location>
</feature>
<dbReference type="InterPro" id="IPR029055">
    <property type="entry name" value="Ntn_hydrolases_N"/>
</dbReference>
<protein>
    <submittedName>
        <fullName evidence="5">N(4)-(Beta-N-acetylglucosaminyl)-L-asparaginase</fullName>
    </submittedName>
</protein>
<dbReference type="InterPro" id="IPR000246">
    <property type="entry name" value="Peptidase_T2"/>
</dbReference>
<dbReference type="FunFam" id="3.60.20.30:FF:000005">
    <property type="entry name" value="N(4)-(Beta-N-acetylglucosaminyl)-L-asparaginase"/>
    <property type="match status" value="1"/>
</dbReference>
<dbReference type="KEGG" id="srho:HH216_06695"/>
<dbReference type="GO" id="GO:0005737">
    <property type="term" value="C:cytoplasm"/>
    <property type="evidence" value="ECO:0007669"/>
    <property type="project" value="TreeGrafter"/>
</dbReference>
<dbReference type="RefSeq" id="WP_169550087.1">
    <property type="nucleotide sequence ID" value="NZ_CP051677.1"/>
</dbReference>
<feature type="binding site" evidence="2">
    <location>
        <begin position="244"/>
        <end position="247"/>
    </location>
    <ligand>
        <name>substrate</name>
    </ligand>
</feature>
<sequence>MVNRRHFLRLGPLVSLFPSLAFRATQLQPAKTIASDTVQSGLPQGGPLILSTWKQPKAHAAAQAVLDQGKRAIDVVEAGVRVPEADPNDTSVGYGGLPDRDGRVTLDACIMDENGNAGSVTYLENIMHAISVARAVMEKTPHVMLSGEGAQRFALANGFKKENLLTPASKAAWQTWLKTAKYKPVINIERHDTIGMLAIDKAGNISGACTTSGLAYKMNGRVGDSPIIGAGLFVDNEIGGACATGLGELVMRTCGSFLVVELMRQGRTPQQACEEAALRIVKKQDYKDVQVGFIAVNKSGETGAYSIHPGFNFTLTRNGQTEVTDARSYINK</sequence>
<proteinExistence type="predicted"/>
<dbReference type="SUPFAM" id="SSF56235">
    <property type="entry name" value="N-terminal nucleophile aminohydrolases (Ntn hydrolases)"/>
    <property type="match status" value="1"/>
</dbReference>
<keyword evidence="4" id="KW-0732">Signal</keyword>
<reference evidence="5 6" key="1">
    <citation type="submission" date="2020-04" db="EMBL/GenBank/DDBJ databases">
        <title>Genome sequencing of novel species.</title>
        <authorList>
            <person name="Heo J."/>
            <person name="Kim S.-J."/>
            <person name="Kim J.-S."/>
            <person name="Hong S.-B."/>
            <person name="Kwon S.-W."/>
        </authorList>
    </citation>
    <scope>NUCLEOTIDE SEQUENCE [LARGE SCALE GENOMIC DNA]</scope>
    <source>
        <strain evidence="5 6">CJU-R4</strain>
    </source>
</reference>
<dbReference type="PANTHER" id="PTHR10188">
    <property type="entry name" value="L-ASPARAGINASE"/>
    <property type="match status" value="1"/>
</dbReference>
<dbReference type="GO" id="GO:0016811">
    <property type="term" value="F:hydrolase activity, acting on carbon-nitrogen (but not peptide) bonds, in linear amides"/>
    <property type="evidence" value="ECO:0007669"/>
    <property type="project" value="UniProtKB-ARBA"/>
</dbReference>
<keyword evidence="6" id="KW-1185">Reference proteome</keyword>
<feature type="chain" id="PRO_5029565253" evidence="4">
    <location>
        <begin position="24"/>
        <end position="332"/>
    </location>
</feature>
<evidence type="ECO:0000256" key="2">
    <source>
        <dbReference type="PIRSR" id="PIRSR600246-2"/>
    </source>
</evidence>
<evidence type="ECO:0000313" key="5">
    <source>
        <dbReference type="EMBL" id="QJD78144.1"/>
    </source>
</evidence>
<evidence type="ECO:0000256" key="1">
    <source>
        <dbReference type="PIRSR" id="PIRSR600246-1"/>
    </source>
</evidence>
<feature type="active site" description="Nucleophile" evidence="1">
    <location>
        <position position="193"/>
    </location>
</feature>
<dbReference type="Gene3D" id="3.60.20.30">
    <property type="entry name" value="(Glycosyl)asparaginase"/>
    <property type="match status" value="1"/>
</dbReference>
<dbReference type="EMBL" id="CP051677">
    <property type="protein sequence ID" value="QJD78144.1"/>
    <property type="molecule type" value="Genomic_DNA"/>
</dbReference>
<dbReference type="Proteomes" id="UP000501128">
    <property type="component" value="Chromosome"/>
</dbReference>
<organism evidence="5 6">
    <name type="scientific">Spirosoma rhododendri</name>
    <dbReference type="NCBI Taxonomy" id="2728024"/>
    <lineage>
        <taxon>Bacteria</taxon>
        <taxon>Pseudomonadati</taxon>
        <taxon>Bacteroidota</taxon>
        <taxon>Cytophagia</taxon>
        <taxon>Cytophagales</taxon>
        <taxon>Cytophagaceae</taxon>
        <taxon>Spirosoma</taxon>
    </lineage>
</organism>
<dbReference type="CDD" id="cd04513">
    <property type="entry name" value="Glycosylasparaginase"/>
    <property type="match status" value="1"/>
</dbReference>
<feature type="binding site" evidence="2">
    <location>
        <begin position="221"/>
        <end position="224"/>
    </location>
    <ligand>
        <name>substrate</name>
    </ligand>
</feature>
<evidence type="ECO:0000313" key="6">
    <source>
        <dbReference type="Proteomes" id="UP000501128"/>
    </source>
</evidence>
<evidence type="ECO:0000256" key="3">
    <source>
        <dbReference type="PIRSR" id="PIRSR600246-3"/>
    </source>
</evidence>
<accession>A0A7L5DID1</accession>
<gene>
    <name evidence="5" type="ORF">HH216_06695</name>
</gene>
<dbReference type="Pfam" id="PF01112">
    <property type="entry name" value="Asparaginase_2"/>
    <property type="match status" value="1"/>
</dbReference>